<sequence length="103" mass="11438">MLGLLVGVVLPIPPVVGVAHMRRRRRPESYAVHFVGDPRRPRSNGHRKKAVQQWHHKDIQGAVGRARFFAGVHLVPVATGVADIVIAAQNKRDCGVNRGSRRR</sequence>
<evidence type="ECO:0000313" key="2">
    <source>
        <dbReference type="EMBL" id="MXU88653.1"/>
    </source>
</evidence>
<name>A0A6B0UIH9_IXORI</name>
<keyword evidence="1" id="KW-0732">Signal</keyword>
<feature type="chain" id="PRO_5025471286" evidence="1">
    <location>
        <begin position="18"/>
        <end position="103"/>
    </location>
</feature>
<proteinExistence type="predicted"/>
<protein>
    <submittedName>
        <fullName evidence="2">Putative secreted protein</fullName>
    </submittedName>
</protein>
<dbReference type="AlphaFoldDB" id="A0A6B0UIH9"/>
<dbReference type="EMBL" id="GIFC01006570">
    <property type="protein sequence ID" value="MXU88653.1"/>
    <property type="molecule type" value="Transcribed_RNA"/>
</dbReference>
<evidence type="ECO:0000256" key="1">
    <source>
        <dbReference type="SAM" id="SignalP"/>
    </source>
</evidence>
<reference evidence="2" key="1">
    <citation type="submission" date="2019-12" db="EMBL/GenBank/DDBJ databases">
        <title>An insight into the sialome of adult female Ixodes ricinus ticks feeding for 6 days.</title>
        <authorList>
            <person name="Perner J."/>
            <person name="Ribeiro J.M.C."/>
        </authorList>
    </citation>
    <scope>NUCLEOTIDE SEQUENCE</scope>
    <source>
        <strain evidence="2">Semi-engorged</strain>
        <tissue evidence="2">Salivary glands</tissue>
    </source>
</reference>
<organism evidence="2">
    <name type="scientific">Ixodes ricinus</name>
    <name type="common">Common tick</name>
    <name type="synonym">Acarus ricinus</name>
    <dbReference type="NCBI Taxonomy" id="34613"/>
    <lineage>
        <taxon>Eukaryota</taxon>
        <taxon>Metazoa</taxon>
        <taxon>Ecdysozoa</taxon>
        <taxon>Arthropoda</taxon>
        <taxon>Chelicerata</taxon>
        <taxon>Arachnida</taxon>
        <taxon>Acari</taxon>
        <taxon>Parasitiformes</taxon>
        <taxon>Ixodida</taxon>
        <taxon>Ixodoidea</taxon>
        <taxon>Ixodidae</taxon>
        <taxon>Ixodinae</taxon>
        <taxon>Ixodes</taxon>
    </lineage>
</organism>
<accession>A0A6B0UIH9</accession>
<feature type="signal peptide" evidence="1">
    <location>
        <begin position="1"/>
        <end position="17"/>
    </location>
</feature>